<accession>A0AAE3ENM9</accession>
<evidence type="ECO:0000313" key="4">
    <source>
        <dbReference type="EMBL" id="MCF7568775.1"/>
    </source>
</evidence>
<reference evidence="4" key="1">
    <citation type="submission" date="2022-01" db="EMBL/GenBank/DDBJ databases">
        <title>Draft genome sequence of Sabulilitoribacter arenilitoris KCTC 52401.</title>
        <authorList>
            <person name="Oh J.-S."/>
        </authorList>
    </citation>
    <scope>NUCLEOTIDE SEQUENCE</scope>
    <source>
        <strain evidence="4">HMF6543</strain>
    </source>
</reference>
<protein>
    <submittedName>
        <fullName evidence="4">Fibronectin type III-like domain-contianing protein</fullName>
    </submittedName>
</protein>
<dbReference type="InterPro" id="IPR050288">
    <property type="entry name" value="Cellulose_deg_GH3"/>
</dbReference>
<comment type="similarity">
    <text evidence="1">Belongs to the glycosyl hydrolase 3 family.</text>
</comment>
<dbReference type="SMART" id="SM01217">
    <property type="entry name" value="Fn3_like"/>
    <property type="match status" value="1"/>
</dbReference>
<dbReference type="Gene3D" id="2.60.40.10">
    <property type="entry name" value="Immunoglobulins"/>
    <property type="match status" value="1"/>
</dbReference>
<name>A0AAE3ENM9_9FLAO</name>
<dbReference type="FunFam" id="2.60.40.10:FF:000495">
    <property type="entry name" value="Periplasmic beta-glucosidase"/>
    <property type="match status" value="1"/>
</dbReference>
<organism evidence="4 5">
    <name type="scientific">Wocania arenilitoris</name>
    <dbReference type="NCBI Taxonomy" id="2044858"/>
    <lineage>
        <taxon>Bacteria</taxon>
        <taxon>Pseudomonadati</taxon>
        <taxon>Bacteroidota</taxon>
        <taxon>Flavobacteriia</taxon>
        <taxon>Flavobacteriales</taxon>
        <taxon>Flavobacteriaceae</taxon>
        <taxon>Wocania</taxon>
    </lineage>
</organism>
<evidence type="ECO:0000313" key="5">
    <source>
        <dbReference type="Proteomes" id="UP001199795"/>
    </source>
</evidence>
<gene>
    <name evidence="4" type="ORF">L3X37_10420</name>
</gene>
<dbReference type="Pfam" id="PF01915">
    <property type="entry name" value="Glyco_hydro_3_C"/>
    <property type="match status" value="1"/>
</dbReference>
<dbReference type="Pfam" id="PF14310">
    <property type="entry name" value="Fn3-like"/>
    <property type="match status" value="1"/>
</dbReference>
<keyword evidence="2" id="KW-0378">Hydrolase</keyword>
<dbReference type="AlphaFoldDB" id="A0AAE3ENM9"/>
<dbReference type="Gene3D" id="3.40.50.1700">
    <property type="entry name" value="Glycoside hydrolase family 3 C-terminal domain"/>
    <property type="match status" value="1"/>
</dbReference>
<evidence type="ECO:0000256" key="1">
    <source>
        <dbReference type="ARBA" id="ARBA00005336"/>
    </source>
</evidence>
<evidence type="ECO:0000259" key="3">
    <source>
        <dbReference type="SMART" id="SM01217"/>
    </source>
</evidence>
<dbReference type="InterPro" id="IPR036881">
    <property type="entry name" value="Glyco_hydro_3_C_sf"/>
</dbReference>
<evidence type="ECO:0000256" key="2">
    <source>
        <dbReference type="ARBA" id="ARBA00022801"/>
    </source>
</evidence>
<dbReference type="GO" id="GO:0005975">
    <property type="term" value="P:carbohydrate metabolic process"/>
    <property type="evidence" value="ECO:0007669"/>
    <property type="project" value="InterPro"/>
</dbReference>
<proteinExistence type="inferred from homology"/>
<comment type="caution">
    <text evidence="4">The sequence shown here is derived from an EMBL/GenBank/DDBJ whole genome shotgun (WGS) entry which is preliminary data.</text>
</comment>
<keyword evidence="5" id="KW-1185">Reference proteome</keyword>
<dbReference type="GO" id="GO:0008422">
    <property type="term" value="F:beta-glucosidase activity"/>
    <property type="evidence" value="ECO:0007669"/>
    <property type="project" value="UniProtKB-ARBA"/>
</dbReference>
<dbReference type="PANTHER" id="PTHR42715">
    <property type="entry name" value="BETA-GLUCOSIDASE"/>
    <property type="match status" value="1"/>
</dbReference>
<dbReference type="PANTHER" id="PTHR42715:SF10">
    <property type="entry name" value="BETA-GLUCOSIDASE"/>
    <property type="match status" value="1"/>
</dbReference>
<dbReference type="InterPro" id="IPR026891">
    <property type="entry name" value="Fn3-like"/>
</dbReference>
<feature type="domain" description="Fibronectin type III-like" evidence="3">
    <location>
        <begin position="107"/>
        <end position="176"/>
    </location>
</feature>
<dbReference type="InterPro" id="IPR013783">
    <property type="entry name" value="Ig-like_fold"/>
</dbReference>
<dbReference type="SUPFAM" id="SSF52279">
    <property type="entry name" value="Beta-D-glucan exohydrolase, C-terminal domain"/>
    <property type="match status" value="1"/>
</dbReference>
<sequence length="188" mass="21114">MANIIFGDVNLSGKLPVSYPQSVSHVPVFYSHQPSGRGFYHQPGTLEKPERDYVFSSTEPLYPFGYGLSYTTFEFSDLVVEQNEISKEQSMKLSINIKNTGTKAGKEVVQVYINDKISSVATPVKKLKAFKKVELSSSESKVIEFEIPCSELGLWDRNMEYVIDPSEFEIMVGSSSKDITLTKSVYIK</sequence>
<dbReference type="Proteomes" id="UP001199795">
    <property type="component" value="Unassembled WGS sequence"/>
</dbReference>
<dbReference type="InterPro" id="IPR002772">
    <property type="entry name" value="Glyco_hydro_3_C"/>
</dbReference>
<dbReference type="EMBL" id="JAKKDU010000011">
    <property type="protein sequence ID" value="MCF7568775.1"/>
    <property type="molecule type" value="Genomic_DNA"/>
</dbReference>